<evidence type="ECO:0000256" key="14">
    <source>
        <dbReference type="ARBA" id="ARBA00023306"/>
    </source>
</evidence>
<dbReference type="NCBIfam" id="TIGR01082">
    <property type="entry name" value="murC"/>
    <property type="match status" value="1"/>
</dbReference>
<dbReference type="Gene3D" id="3.90.190.20">
    <property type="entry name" value="Mur ligase, C-terminal domain"/>
    <property type="match status" value="1"/>
</dbReference>
<dbReference type="GO" id="GO:0005524">
    <property type="term" value="F:ATP binding"/>
    <property type="evidence" value="ECO:0007669"/>
    <property type="project" value="UniProtKB-UniRule"/>
</dbReference>
<evidence type="ECO:0000256" key="3">
    <source>
        <dbReference type="ARBA" id="ARBA00004752"/>
    </source>
</evidence>
<keyword evidence="13 19" id="KW-0573">Peptidoglycan synthesis</keyword>
<evidence type="ECO:0000256" key="10">
    <source>
        <dbReference type="ARBA" id="ARBA00022741"/>
    </source>
</evidence>
<dbReference type="InterPro" id="IPR036565">
    <property type="entry name" value="Mur-like_cat_sf"/>
</dbReference>
<evidence type="ECO:0000256" key="20">
    <source>
        <dbReference type="SAM" id="Phobius"/>
    </source>
</evidence>
<reference evidence="25" key="1">
    <citation type="submission" date="2015-05" db="EMBL/GenBank/DDBJ databases">
        <authorList>
            <person name="Manzano-Marin A."/>
        </authorList>
    </citation>
    <scope>NUCLEOTIDE SEQUENCE [LARGE SCALE GENOMIC DNA]</scope>
    <source>
        <strain evidence="25">officinalis</strain>
    </source>
</reference>
<dbReference type="GO" id="GO:0008360">
    <property type="term" value="P:regulation of cell shape"/>
    <property type="evidence" value="ECO:0007669"/>
    <property type="project" value="UniProtKB-KW"/>
</dbReference>
<comment type="pathway">
    <text evidence="17">Glycan biosynthesis.</text>
</comment>
<dbReference type="GO" id="GO:0051301">
    <property type="term" value="P:cell division"/>
    <property type="evidence" value="ECO:0007669"/>
    <property type="project" value="UniProtKB-KW"/>
</dbReference>
<dbReference type="FunFam" id="3.40.50.720:FF:000046">
    <property type="entry name" value="UDP-N-acetylmuramate--L-alanine ligase"/>
    <property type="match status" value="1"/>
</dbReference>
<keyword evidence="14 19" id="KW-0131">Cell cycle</keyword>
<evidence type="ECO:0000256" key="7">
    <source>
        <dbReference type="ARBA" id="ARBA00022490"/>
    </source>
</evidence>
<evidence type="ECO:0000256" key="9">
    <source>
        <dbReference type="ARBA" id="ARBA00022618"/>
    </source>
</evidence>
<evidence type="ECO:0000256" key="6">
    <source>
        <dbReference type="ARBA" id="ARBA00021749"/>
    </source>
</evidence>
<feature type="transmembrane region" description="Helical" evidence="20">
    <location>
        <begin position="21"/>
        <end position="41"/>
    </location>
</feature>
<dbReference type="Proteomes" id="UP000242301">
    <property type="component" value="Unassembled WGS sequence"/>
</dbReference>
<evidence type="ECO:0000259" key="23">
    <source>
        <dbReference type="Pfam" id="PF08245"/>
    </source>
</evidence>
<comment type="function">
    <text evidence="1 19">Cell wall formation.</text>
</comment>
<evidence type="ECO:0000313" key="24">
    <source>
        <dbReference type="EMBL" id="CRK85459.1"/>
    </source>
</evidence>
<dbReference type="GO" id="GO:0071555">
    <property type="term" value="P:cell wall organization"/>
    <property type="evidence" value="ECO:0007669"/>
    <property type="project" value="UniProtKB-KW"/>
</dbReference>
<feature type="binding site" evidence="19">
    <location>
        <begin position="126"/>
        <end position="132"/>
    </location>
    <ligand>
        <name>ATP</name>
        <dbReference type="ChEBI" id="CHEBI:30616"/>
    </ligand>
</feature>
<evidence type="ECO:0000256" key="15">
    <source>
        <dbReference type="ARBA" id="ARBA00023316"/>
    </source>
</evidence>
<comment type="catalytic activity">
    <reaction evidence="16 19">
        <text>UDP-N-acetyl-alpha-D-muramate + L-alanine + ATP = UDP-N-acetyl-alpha-D-muramoyl-L-alanine + ADP + phosphate + H(+)</text>
        <dbReference type="Rhea" id="RHEA:23372"/>
        <dbReference type="ChEBI" id="CHEBI:15378"/>
        <dbReference type="ChEBI" id="CHEBI:30616"/>
        <dbReference type="ChEBI" id="CHEBI:43474"/>
        <dbReference type="ChEBI" id="CHEBI:57972"/>
        <dbReference type="ChEBI" id="CHEBI:70757"/>
        <dbReference type="ChEBI" id="CHEBI:83898"/>
        <dbReference type="ChEBI" id="CHEBI:456216"/>
        <dbReference type="EC" id="6.3.2.8"/>
    </reaction>
</comment>
<dbReference type="Gene3D" id="3.40.1190.10">
    <property type="entry name" value="Mur-like, catalytic domain"/>
    <property type="match status" value="1"/>
</dbReference>
<evidence type="ECO:0000256" key="11">
    <source>
        <dbReference type="ARBA" id="ARBA00022840"/>
    </source>
</evidence>
<dbReference type="Pfam" id="PF02875">
    <property type="entry name" value="Mur_ligase_C"/>
    <property type="match status" value="1"/>
</dbReference>
<dbReference type="Pfam" id="PF08245">
    <property type="entry name" value="Mur_ligase_M"/>
    <property type="match status" value="1"/>
</dbReference>
<dbReference type="InterPro" id="IPR004101">
    <property type="entry name" value="Mur_ligase_C"/>
</dbReference>
<keyword evidence="25" id="KW-1185">Reference proteome</keyword>
<keyword evidence="20" id="KW-0812">Transmembrane</keyword>
<evidence type="ECO:0000256" key="16">
    <source>
        <dbReference type="ARBA" id="ARBA00047833"/>
    </source>
</evidence>
<evidence type="ECO:0000259" key="21">
    <source>
        <dbReference type="Pfam" id="PF01225"/>
    </source>
</evidence>
<evidence type="ECO:0000313" key="25">
    <source>
        <dbReference type="Proteomes" id="UP000242301"/>
    </source>
</evidence>
<dbReference type="InterPro" id="IPR013221">
    <property type="entry name" value="Mur_ligase_cen"/>
</dbReference>
<evidence type="ECO:0000256" key="19">
    <source>
        <dbReference type="HAMAP-Rule" id="MF_00046"/>
    </source>
</evidence>
<dbReference type="SUPFAM" id="SSF53244">
    <property type="entry name" value="MurD-like peptide ligases, peptide-binding domain"/>
    <property type="match status" value="1"/>
</dbReference>
<dbReference type="STRING" id="1715285.SOFFGTOCOR_0013"/>
<dbReference type="SUPFAM" id="SSF53623">
    <property type="entry name" value="MurD-like peptide ligases, catalytic domain"/>
    <property type="match status" value="1"/>
</dbReference>
<keyword evidence="20" id="KW-1133">Transmembrane helix</keyword>
<keyword evidence="9 19" id="KW-0132">Cell division</keyword>
<keyword evidence="15 19" id="KW-0961">Cell wall biogenesis/degradation</keyword>
<evidence type="ECO:0000256" key="5">
    <source>
        <dbReference type="ARBA" id="ARBA00012211"/>
    </source>
</evidence>
<comment type="subcellular location">
    <subcellularLocation>
        <location evidence="2 19">Cytoplasm</location>
    </subcellularLocation>
</comment>
<evidence type="ECO:0000256" key="4">
    <source>
        <dbReference type="ARBA" id="ARBA00010416"/>
    </source>
</evidence>
<dbReference type="HAMAP" id="MF_00046">
    <property type="entry name" value="MurC"/>
    <property type="match status" value="1"/>
</dbReference>
<keyword evidence="12 19" id="KW-0133">Cell shape</keyword>
<dbReference type="InterPro" id="IPR000713">
    <property type="entry name" value="Mur_ligase_N"/>
</dbReference>
<dbReference type="Gene3D" id="3.40.50.720">
    <property type="entry name" value="NAD(P)-binding Rossmann-like Domain"/>
    <property type="match status" value="1"/>
</dbReference>
<dbReference type="UniPathway" id="UPA00219"/>
<keyword evidence="20" id="KW-0472">Membrane</keyword>
<comment type="pathway">
    <text evidence="3 19">Cell wall biogenesis; peptidoglycan biosynthesis.</text>
</comment>
<feature type="domain" description="Mur ligase N-terminal catalytic" evidence="21">
    <location>
        <begin position="21"/>
        <end position="119"/>
    </location>
</feature>
<feature type="domain" description="Mur ligase central" evidence="23">
    <location>
        <begin position="124"/>
        <end position="304"/>
    </location>
</feature>
<keyword evidence="8 19" id="KW-0436">Ligase</keyword>
<dbReference type="EMBL" id="CVRF01000001">
    <property type="protein sequence ID" value="CRK85459.1"/>
    <property type="molecule type" value="Genomic_DNA"/>
</dbReference>
<name>A0A0M6W6H5_9GAMM</name>
<dbReference type="InterPro" id="IPR050061">
    <property type="entry name" value="MurCDEF_pg_biosynth"/>
</dbReference>
<dbReference type="InterPro" id="IPR036615">
    <property type="entry name" value="Mur_ligase_C_dom_sf"/>
</dbReference>
<comment type="similarity">
    <text evidence="4 19">Belongs to the MurCDEF family.</text>
</comment>
<dbReference type="Pfam" id="PF01225">
    <property type="entry name" value="Mur_ligase"/>
    <property type="match status" value="1"/>
</dbReference>
<gene>
    <name evidence="19 24" type="primary">murC</name>
    <name evidence="24" type="ORF">SOFFGTOCOR_0013</name>
</gene>
<evidence type="ECO:0000256" key="1">
    <source>
        <dbReference type="ARBA" id="ARBA00003921"/>
    </source>
</evidence>
<dbReference type="GO" id="GO:0005737">
    <property type="term" value="C:cytoplasm"/>
    <property type="evidence" value="ECO:0007669"/>
    <property type="project" value="UniProtKB-SubCell"/>
</dbReference>
<evidence type="ECO:0000259" key="22">
    <source>
        <dbReference type="Pfam" id="PF02875"/>
    </source>
</evidence>
<evidence type="ECO:0000256" key="2">
    <source>
        <dbReference type="ARBA" id="ARBA00004496"/>
    </source>
</evidence>
<protein>
    <recommendedName>
        <fullName evidence="6 19">UDP-N-acetylmuramate--L-alanine ligase</fullName>
        <ecNumber evidence="5 19">6.3.2.8</ecNumber>
    </recommendedName>
    <alternativeName>
        <fullName evidence="18 19">UDP-N-acetylmuramoyl-L-alanine synthetase</fullName>
    </alternativeName>
</protein>
<evidence type="ECO:0000256" key="13">
    <source>
        <dbReference type="ARBA" id="ARBA00022984"/>
    </source>
</evidence>
<dbReference type="GO" id="GO:0009252">
    <property type="term" value="P:peptidoglycan biosynthetic process"/>
    <property type="evidence" value="ECO:0007669"/>
    <property type="project" value="UniProtKB-UniRule"/>
</dbReference>
<keyword evidence="7 19" id="KW-0963">Cytoplasm</keyword>
<evidence type="ECO:0000256" key="17">
    <source>
        <dbReference type="ARBA" id="ARBA00060592"/>
    </source>
</evidence>
<feature type="domain" description="Mur ligase C-terminal" evidence="22">
    <location>
        <begin position="341"/>
        <end position="466"/>
    </location>
</feature>
<keyword evidence="10 19" id="KW-0547">Nucleotide-binding</keyword>
<dbReference type="FunFam" id="3.40.1190.10:FF:000001">
    <property type="entry name" value="UDP-N-acetylmuramate--L-alanine ligase"/>
    <property type="match status" value="1"/>
</dbReference>
<dbReference type="AlphaFoldDB" id="A0A0M6W6H5"/>
<dbReference type="PANTHER" id="PTHR43445:SF3">
    <property type="entry name" value="UDP-N-ACETYLMURAMATE--L-ALANINE LIGASE"/>
    <property type="match status" value="1"/>
</dbReference>
<sequence length="481" mass="53571">MNIKKIIKLRRLIPEMKKINHIHFIGIGGAGMSGIAKVLAYEGYKITGSDLTQNTITEQLIKLGVTVYFNHQAENVKNASVVVFSTAISSENPEIKAAKKLRIPIIRRAEMLAELMRYRHSIAVAGTHGKTTTTAIISEIYTQAGLDPTFVNGCLMKTANIYAHLGASRYFIAEADESDASLLCLRPLIAVITNIEADHMDTYQGDFDKLINTFINFINNLPFYGRAVICIDDPVIRSLLPKISCSTTTYGFSEDADVRLIKYKQKGKQSFFSIIRSQLPELTVVLNSPGIHNALNATAAIAVATDEGINDFHILSALIKFQGTKRRFDFIGNYSLLNINGKKQNIMLVDDYGHHPTEVNATIKTARAGWPDKRVVMIFQPHRYTRTRDLYNDFVNTLEHVDVLIILDVYSAGEKSVPGADSLSLCQTIRNRGQLNPIYVQDSKQIPFILSKTINENDLIIFQGAGSIDNVAKDLIKNFND</sequence>
<evidence type="ECO:0000256" key="12">
    <source>
        <dbReference type="ARBA" id="ARBA00022960"/>
    </source>
</evidence>
<dbReference type="SUPFAM" id="SSF51984">
    <property type="entry name" value="MurCD N-terminal domain"/>
    <property type="match status" value="1"/>
</dbReference>
<accession>A0A0M6W6H5</accession>
<proteinExistence type="inferred from homology"/>
<organism evidence="24 25">
    <name type="scientific">Candidatus Providencia siddallii</name>
    <dbReference type="NCBI Taxonomy" id="1715285"/>
    <lineage>
        <taxon>Bacteria</taxon>
        <taxon>Pseudomonadati</taxon>
        <taxon>Pseudomonadota</taxon>
        <taxon>Gammaproteobacteria</taxon>
        <taxon>Enterobacterales</taxon>
        <taxon>Morganellaceae</taxon>
        <taxon>Providencia</taxon>
    </lineage>
</organism>
<evidence type="ECO:0000256" key="18">
    <source>
        <dbReference type="ARBA" id="ARBA00079022"/>
    </source>
</evidence>
<evidence type="ECO:0000256" key="8">
    <source>
        <dbReference type="ARBA" id="ARBA00022598"/>
    </source>
</evidence>
<dbReference type="PANTHER" id="PTHR43445">
    <property type="entry name" value="UDP-N-ACETYLMURAMATE--L-ALANINE LIGASE-RELATED"/>
    <property type="match status" value="1"/>
</dbReference>
<dbReference type="EC" id="6.3.2.8" evidence="5 19"/>
<dbReference type="GO" id="GO:0008763">
    <property type="term" value="F:UDP-N-acetylmuramate-L-alanine ligase activity"/>
    <property type="evidence" value="ECO:0007669"/>
    <property type="project" value="UniProtKB-UniRule"/>
</dbReference>
<keyword evidence="11 19" id="KW-0067">ATP-binding</keyword>
<dbReference type="InterPro" id="IPR005758">
    <property type="entry name" value="UDP-N-AcMur_Ala_ligase_MurC"/>
</dbReference>